<evidence type="ECO:0000256" key="1">
    <source>
        <dbReference type="ARBA" id="ARBA00009163"/>
    </source>
</evidence>
<evidence type="ECO:0000313" key="3">
    <source>
        <dbReference type="EMBL" id="CDS19661.1"/>
    </source>
</evidence>
<dbReference type="OrthoDB" id="10012704at2759"/>
<dbReference type="InterPro" id="IPR040242">
    <property type="entry name" value="TPRG1-like"/>
</dbReference>
<dbReference type="EMBL" id="LK028579">
    <property type="protein sequence ID" value="CDS19661.1"/>
    <property type="molecule type" value="Genomic_DNA"/>
</dbReference>
<dbReference type="InterPro" id="IPR022158">
    <property type="entry name" value="Inositol_phosphatase"/>
</dbReference>
<proteinExistence type="inferred from homology"/>
<dbReference type="PANTHER" id="PTHR31108:SF1">
    <property type="entry name" value="HSAC2 DOMAIN-CONTAINING PROTEIN"/>
    <property type="match status" value="1"/>
</dbReference>
<dbReference type="WBParaSite" id="EgrG_000499000">
    <property type="protein sequence ID" value="EgrG_000499000"/>
    <property type="gene ID" value="EgrG_000499000"/>
</dbReference>
<name>A0A068WMD5_ECHGR</name>
<accession>A0A068WMD5</accession>
<dbReference type="PROSITE" id="PS51791">
    <property type="entry name" value="HSAC2"/>
    <property type="match status" value="1"/>
</dbReference>
<reference evidence="3" key="2">
    <citation type="submission" date="2014-06" db="EMBL/GenBank/DDBJ databases">
        <authorList>
            <person name="Aslett M."/>
        </authorList>
    </citation>
    <scope>NUCLEOTIDE SEQUENCE</scope>
</reference>
<sequence length="413" mass="46268">MGREVAMDQWGSSWCEQKKARPTNRWLVALDCLLACLLAYLLDDWVETEEGKGETTKEQRGQKYTLSTRTQLSMMNFTEVLKKIPTPQINLPNVQLPTFGKDANNGKAPLNMTKEDMEQLITTIQHTTLATEDGAFVALWILTLIDHWNNEHERIVVLTERSFYIIRYDFLSGHIRESKRVGLGQLISVTTGPLVFPTKSLMPTRTSPGVQLVWGDLGSVTAAQKWNPLCRNMPYVVLTHHPLLVKQNKLPSGQANANGAGYGHDTNAGTLYDVNNFLQAIRDACSASNVEFKTGDITIESYGNIGSVVFNQTSLGFTRSKTKNFASFTSSSCHLSLLSHFVASSSSPLSSSYELSHCKWTFACKCCDPGKISTHYITQTPLSNDFRLCSSSIHRLLWHFWPIGCDSDWFRPK</sequence>
<evidence type="ECO:0000259" key="2">
    <source>
        <dbReference type="PROSITE" id="PS51791"/>
    </source>
</evidence>
<comment type="similarity">
    <text evidence="1">Belongs to the TPRG1 family.</text>
</comment>
<reference evidence="5" key="3">
    <citation type="submission" date="2020-10" db="UniProtKB">
        <authorList>
            <consortium name="WormBaseParasite"/>
        </authorList>
    </citation>
    <scope>IDENTIFICATION</scope>
</reference>
<gene>
    <name evidence="3" type="ORF">EgrG_000499000</name>
</gene>
<evidence type="ECO:0000313" key="4">
    <source>
        <dbReference type="Proteomes" id="UP000492820"/>
    </source>
</evidence>
<dbReference type="Proteomes" id="UP000492820">
    <property type="component" value="Unassembled WGS sequence"/>
</dbReference>
<feature type="domain" description="HSac2" evidence="2">
    <location>
        <begin position="111"/>
        <end position="272"/>
    </location>
</feature>
<organism evidence="3">
    <name type="scientific">Echinococcus granulosus</name>
    <name type="common">Hydatid tapeworm</name>
    <dbReference type="NCBI Taxonomy" id="6210"/>
    <lineage>
        <taxon>Eukaryota</taxon>
        <taxon>Metazoa</taxon>
        <taxon>Spiralia</taxon>
        <taxon>Lophotrochozoa</taxon>
        <taxon>Platyhelminthes</taxon>
        <taxon>Cestoda</taxon>
        <taxon>Eucestoda</taxon>
        <taxon>Cyclophyllidea</taxon>
        <taxon>Taeniidae</taxon>
        <taxon>Echinococcus</taxon>
        <taxon>Echinococcus granulosus group</taxon>
    </lineage>
</organism>
<dbReference type="PANTHER" id="PTHR31108">
    <property type="entry name" value="TUMOR PROTEIN P63-REGULATED GENE 1-LIKE PROTEIN"/>
    <property type="match status" value="1"/>
</dbReference>
<dbReference type="Pfam" id="PF12456">
    <property type="entry name" value="hSac2"/>
    <property type="match status" value="1"/>
</dbReference>
<reference evidence="3 4" key="1">
    <citation type="journal article" date="2013" name="Nature">
        <title>The genomes of four tapeworm species reveal adaptations to parasitism.</title>
        <authorList>
            <person name="Tsai I.J."/>
            <person name="Zarowiecki M."/>
            <person name="Holroyd N."/>
            <person name="Garciarrubio A."/>
            <person name="Sanchez-Flores A."/>
            <person name="Brooks K.L."/>
            <person name="Tracey A."/>
            <person name="Bobes R.J."/>
            <person name="Fragoso G."/>
            <person name="Sciutto E."/>
            <person name="Aslett M."/>
            <person name="Beasley H."/>
            <person name="Bennett H.M."/>
            <person name="Cai J."/>
            <person name="Camicia F."/>
            <person name="Clark R."/>
            <person name="Cucher M."/>
            <person name="De Silva N."/>
            <person name="Day T.A."/>
            <person name="Deplazes P."/>
            <person name="Estrada K."/>
            <person name="Fernandez C."/>
            <person name="Holland P.W."/>
            <person name="Hou J."/>
            <person name="Hu S."/>
            <person name="Huckvale T."/>
            <person name="Hung S.S."/>
            <person name="Kamenetzky L."/>
            <person name="Keane J.A."/>
            <person name="Kiss F."/>
            <person name="Koziol U."/>
            <person name="Lambert O."/>
            <person name="Liu K."/>
            <person name="Luo X."/>
            <person name="Luo Y."/>
            <person name="Macchiaroli N."/>
            <person name="Nichol S."/>
            <person name="Paps J."/>
            <person name="Parkinson J."/>
            <person name="Pouchkina-Stantcheva N."/>
            <person name="Riddiford N."/>
            <person name="Rosenzvit M."/>
            <person name="Salinas G."/>
            <person name="Wasmuth J.D."/>
            <person name="Zamanian M."/>
            <person name="Zheng Y."/>
            <person name="Cai X."/>
            <person name="Soberon X."/>
            <person name="Olson P.D."/>
            <person name="Laclette J.P."/>
            <person name="Brehm K."/>
            <person name="Berriman M."/>
            <person name="Garciarrubio A."/>
            <person name="Bobes R.J."/>
            <person name="Fragoso G."/>
            <person name="Sanchez-Flores A."/>
            <person name="Estrada K."/>
            <person name="Cevallos M.A."/>
            <person name="Morett E."/>
            <person name="Gonzalez V."/>
            <person name="Portillo T."/>
            <person name="Ochoa-Leyva A."/>
            <person name="Jose M.V."/>
            <person name="Sciutto E."/>
            <person name="Landa A."/>
            <person name="Jimenez L."/>
            <person name="Valdes V."/>
            <person name="Carrero J.C."/>
            <person name="Larralde C."/>
            <person name="Morales-Montor J."/>
            <person name="Limon-Lason J."/>
            <person name="Soberon X."/>
            <person name="Laclette J.P."/>
        </authorList>
    </citation>
    <scope>NUCLEOTIDE SEQUENCE [LARGE SCALE GENOMIC DNA]</scope>
</reference>
<dbReference type="GO" id="GO:0005737">
    <property type="term" value="C:cytoplasm"/>
    <property type="evidence" value="ECO:0007669"/>
    <property type="project" value="TreeGrafter"/>
</dbReference>
<evidence type="ECO:0000313" key="5">
    <source>
        <dbReference type="WBParaSite" id="EgrG_000499000"/>
    </source>
</evidence>
<protein>
    <submittedName>
        <fullName evidence="3 5">Protein fam79a</fullName>
    </submittedName>
</protein>
<dbReference type="InterPro" id="IPR034753">
    <property type="entry name" value="hSac2"/>
</dbReference>
<dbReference type="AlphaFoldDB" id="A0A068WMD5"/>